<feature type="domain" description="DAGKc" evidence="9">
    <location>
        <begin position="7"/>
        <end position="138"/>
    </location>
</feature>
<keyword evidence="7" id="KW-0443">Lipid metabolism</keyword>
<evidence type="ECO:0000256" key="6">
    <source>
        <dbReference type="ARBA" id="ARBA00022840"/>
    </source>
</evidence>
<evidence type="ECO:0000256" key="5">
    <source>
        <dbReference type="ARBA" id="ARBA00022777"/>
    </source>
</evidence>
<reference evidence="10 11" key="1">
    <citation type="submission" date="2017-10" db="EMBL/GenBank/DDBJ databases">
        <title>Sequencing the genomes of 1000 actinobacteria strains.</title>
        <authorList>
            <person name="Klenk H.-P."/>
        </authorList>
    </citation>
    <scope>NUCLEOTIDE SEQUENCE [LARGE SCALE GENOMIC DNA]</scope>
    <source>
        <strain evidence="10 11">DSM 18966</strain>
    </source>
</reference>
<dbReference type="PANTHER" id="PTHR12358:SF106">
    <property type="entry name" value="LIPID KINASE YEGS"/>
    <property type="match status" value="1"/>
</dbReference>
<dbReference type="Gene3D" id="2.60.200.40">
    <property type="match status" value="1"/>
</dbReference>
<dbReference type="Gene3D" id="3.40.50.10330">
    <property type="entry name" value="Probable inorganic polyphosphate/atp-NAD kinase, domain 1"/>
    <property type="match status" value="1"/>
</dbReference>
<dbReference type="InterPro" id="IPR001206">
    <property type="entry name" value="Diacylglycerol_kinase_cat_dom"/>
</dbReference>
<dbReference type="Proteomes" id="UP000225548">
    <property type="component" value="Unassembled WGS sequence"/>
</dbReference>
<evidence type="ECO:0000313" key="10">
    <source>
        <dbReference type="EMBL" id="PFG34840.1"/>
    </source>
</evidence>
<evidence type="ECO:0000313" key="11">
    <source>
        <dbReference type="Proteomes" id="UP000225548"/>
    </source>
</evidence>
<dbReference type="PROSITE" id="PS50146">
    <property type="entry name" value="DAGK"/>
    <property type="match status" value="1"/>
</dbReference>
<keyword evidence="11" id="KW-1185">Reference proteome</keyword>
<evidence type="ECO:0000259" key="9">
    <source>
        <dbReference type="PROSITE" id="PS50146"/>
    </source>
</evidence>
<proteinExistence type="inferred from homology"/>
<dbReference type="InterPro" id="IPR017438">
    <property type="entry name" value="ATP-NAD_kinase_N"/>
</dbReference>
<dbReference type="PANTHER" id="PTHR12358">
    <property type="entry name" value="SPHINGOSINE KINASE"/>
    <property type="match status" value="1"/>
</dbReference>
<keyword evidence="7" id="KW-0444">Lipid biosynthesis</keyword>
<name>A0A2A9E9I5_9MICO</name>
<dbReference type="GO" id="GO:0008654">
    <property type="term" value="P:phospholipid biosynthetic process"/>
    <property type="evidence" value="ECO:0007669"/>
    <property type="project" value="UniProtKB-KW"/>
</dbReference>
<keyword evidence="7" id="KW-0594">Phospholipid biosynthesis</keyword>
<keyword evidence="4" id="KW-0547">Nucleotide-binding</keyword>
<organism evidence="10 11">
    <name type="scientific">Sanguibacter antarcticus</name>
    <dbReference type="NCBI Taxonomy" id="372484"/>
    <lineage>
        <taxon>Bacteria</taxon>
        <taxon>Bacillati</taxon>
        <taxon>Actinomycetota</taxon>
        <taxon>Actinomycetes</taxon>
        <taxon>Micrococcales</taxon>
        <taxon>Sanguibacteraceae</taxon>
        <taxon>Sanguibacter</taxon>
    </lineage>
</organism>
<keyword evidence="8" id="KW-1208">Phospholipid metabolism</keyword>
<evidence type="ECO:0000256" key="4">
    <source>
        <dbReference type="ARBA" id="ARBA00022741"/>
    </source>
</evidence>
<dbReference type="RefSeq" id="WP_098455810.1">
    <property type="nucleotide sequence ID" value="NZ_PDJG01000001.1"/>
</dbReference>
<protein>
    <submittedName>
        <fullName evidence="10">Diacylglycerol kinase family enzyme</fullName>
    </submittedName>
</protein>
<dbReference type="GO" id="GO:0005886">
    <property type="term" value="C:plasma membrane"/>
    <property type="evidence" value="ECO:0007669"/>
    <property type="project" value="TreeGrafter"/>
</dbReference>
<comment type="similarity">
    <text evidence="2">Belongs to the diacylglycerol/lipid kinase family.</text>
</comment>
<accession>A0A2A9E9I5</accession>
<dbReference type="SUPFAM" id="SSF111331">
    <property type="entry name" value="NAD kinase/diacylglycerol kinase-like"/>
    <property type="match status" value="1"/>
</dbReference>
<dbReference type="Pfam" id="PF19279">
    <property type="entry name" value="YegS_C"/>
    <property type="match status" value="1"/>
</dbReference>
<dbReference type="EMBL" id="PDJG01000001">
    <property type="protein sequence ID" value="PFG34840.1"/>
    <property type="molecule type" value="Genomic_DNA"/>
</dbReference>
<dbReference type="InterPro" id="IPR050187">
    <property type="entry name" value="Lipid_Phosphate_FormReg"/>
</dbReference>
<dbReference type="InterPro" id="IPR016064">
    <property type="entry name" value="NAD/diacylglycerol_kinase_sf"/>
</dbReference>
<dbReference type="InterPro" id="IPR045540">
    <property type="entry name" value="YegS/DAGK_C"/>
</dbReference>
<evidence type="ECO:0000256" key="7">
    <source>
        <dbReference type="ARBA" id="ARBA00023209"/>
    </source>
</evidence>
<comment type="cofactor">
    <cofactor evidence="1">
        <name>Mg(2+)</name>
        <dbReference type="ChEBI" id="CHEBI:18420"/>
    </cofactor>
</comment>
<comment type="caution">
    <text evidence="10">The sequence shown here is derived from an EMBL/GenBank/DDBJ whole genome shotgun (WGS) entry which is preliminary data.</text>
</comment>
<evidence type="ECO:0000256" key="2">
    <source>
        <dbReference type="ARBA" id="ARBA00005983"/>
    </source>
</evidence>
<dbReference type="OrthoDB" id="3171056at2"/>
<sequence>MSEPATAPNRVAAVVYNPVKVDLDALREIVAREEQAAGWDTSVWFETSVDDPGQGATRDALDAGADMILAAGGDGTVRAVAEAIGDSQTPLALLPSGTGNLLARNLELTLEDLDRSVHDAFTGTDRRVDVATIEITRPDSTVARHSYVVMAGVGLDASMLQNTDDDLKKKVGWLAYVGAAVTSLKGRNHVRLQMSVDGAEPESVKAHTVIVGNCGSLQANVRLLPDAALDDGLLDVVVMRPENLVGWIQVLTKIVWENGVLSRTPFGRRFRTKDVRALEYVRGSTITVELSEPEQIELDGDGFGEATAFTTWVDHEHLVVRVPMAGPSGR</sequence>
<keyword evidence="5 10" id="KW-0418">Kinase</keyword>
<dbReference type="GO" id="GO:0005524">
    <property type="term" value="F:ATP binding"/>
    <property type="evidence" value="ECO:0007669"/>
    <property type="project" value="UniProtKB-KW"/>
</dbReference>
<keyword evidence="3" id="KW-0808">Transferase</keyword>
<dbReference type="AlphaFoldDB" id="A0A2A9E9I5"/>
<evidence type="ECO:0000256" key="8">
    <source>
        <dbReference type="ARBA" id="ARBA00023264"/>
    </source>
</evidence>
<keyword evidence="6" id="KW-0067">ATP-binding</keyword>
<evidence type="ECO:0000256" key="3">
    <source>
        <dbReference type="ARBA" id="ARBA00022679"/>
    </source>
</evidence>
<dbReference type="Pfam" id="PF00781">
    <property type="entry name" value="DAGK_cat"/>
    <property type="match status" value="1"/>
</dbReference>
<dbReference type="GO" id="GO:0016301">
    <property type="term" value="F:kinase activity"/>
    <property type="evidence" value="ECO:0007669"/>
    <property type="project" value="UniProtKB-KW"/>
</dbReference>
<gene>
    <name evidence="10" type="ORF">ATL42_2768</name>
</gene>
<evidence type="ECO:0000256" key="1">
    <source>
        <dbReference type="ARBA" id="ARBA00001946"/>
    </source>
</evidence>